<name>A0A150L5H5_9BACI</name>
<feature type="region of interest" description="Disordered" evidence="1">
    <location>
        <begin position="1"/>
        <end position="45"/>
    </location>
</feature>
<comment type="caution">
    <text evidence="2">The sequence shown here is derived from an EMBL/GenBank/DDBJ whole genome shotgun (WGS) entry which is preliminary data.</text>
</comment>
<proteinExistence type="predicted"/>
<evidence type="ECO:0000313" key="3">
    <source>
        <dbReference type="Proteomes" id="UP000075683"/>
    </source>
</evidence>
<accession>A0A150L5H5</accession>
<reference evidence="2 3" key="1">
    <citation type="submission" date="2016-01" db="EMBL/GenBank/DDBJ databases">
        <title>Draft Genome Sequences of Seven Thermophilic Sporeformers Isolated from Foods.</title>
        <authorList>
            <person name="Berendsen E.M."/>
            <person name="Wells-Bennik M.H."/>
            <person name="Krawcyk A.O."/>
            <person name="De Jong A."/>
            <person name="Holsappel S."/>
            <person name="Eijlander R.T."/>
            <person name="Kuipers O.P."/>
        </authorList>
    </citation>
    <scope>NUCLEOTIDE SEQUENCE [LARGE SCALE GENOMIC DNA]</scope>
    <source>
        <strain evidence="2 3">B4135</strain>
    </source>
</reference>
<dbReference type="AlphaFoldDB" id="A0A150L5H5"/>
<dbReference type="STRING" id="301148.B4135_4236"/>
<evidence type="ECO:0000313" key="2">
    <source>
        <dbReference type="EMBL" id="KYD07555.1"/>
    </source>
</evidence>
<dbReference type="Proteomes" id="UP000075683">
    <property type="component" value="Unassembled WGS sequence"/>
</dbReference>
<sequence>MNRLRPKGMRSGQGCRALREDADETPSPRDRLGGSRRNAALALGV</sequence>
<organism evidence="2 3">
    <name type="scientific">Caldibacillus debilis</name>
    <dbReference type="NCBI Taxonomy" id="301148"/>
    <lineage>
        <taxon>Bacteria</taxon>
        <taxon>Bacillati</taxon>
        <taxon>Bacillota</taxon>
        <taxon>Bacilli</taxon>
        <taxon>Bacillales</taxon>
        <taxon>Bacillaceae</taxon>
        <taxon>Caldibacillus</taxon>
    </lineage>
</organism>
<gene>
    <name evidence="2" type="ORF">B4135_4236</name>
</gene>
<dbReference type="EMBL" id="LQYT01000147">
    <property type="protein sequence ID" value="KYD07555.1"/>
    <property type="molecule type" value="Genomic_DNA"/>
</dbReference>
<evidence type="ECO:0000256" key="1">
    <source>
        <dbReference type="SAM" id="MobiDB-lite"/>
    </source>
</evidence>
<protein>
    <submittedName>
        <fullName evidence="2">Uncharacterized protein</fullName>
    </submittedName>
</protein>